<dbReference type="EMBL" id="CP013011">
    <property type="protein sequence ID" value="ALL01257.1"/>
    <property type="molecule type" value="Genomic_DNA"/>
</dbReference>
<proteinExistence type="predicted"/>
<reference evidence="2 4" key="2">
    <citation type="submission" date="2017-05" db="EMBL/GenBank/DDBJ databases">
        <title>The draft genome of the hyperthermophilic archaeon 'Pyrodictium delaneyi strain Hulk', an iron and nitrate reducer, reveals the capacity for sulfate reduction.</title>
        <authorList>
            <person name="Demey L.M."/>
            <person name="Miller C."/>
            <person name="Manzella M."/>
            <person name="Reguera G."/>
            <person name="Kashefi K."/>
        </authorList>
    </citation>
    <scope>NUCLEOTIDE SEQUENCE [LARGE SCALE GENOMIC DNA]</scope>
    <source>
        <strain evidence="2 4">Hulk</strain>
    </source>
</reference>
<accession>A0A0N7JD56</accession>
<name>A0A0N7JD56_9CREN</name>
<sequence length="183" mass="19818">MRNPIYSIALLGIVLASVAGAFAMWSETLMINAEVNTGEVDVAFTDWMCSDTGPDPQIPNSQFHNEEGKDVASCNVDVEILDEEGDVIKLLVTVDNAYPGYNVQVYMNISNIGTIPVKLYSSSIDGVNTTALAVGLLTPQDTQLHPGDTHTYTLDIAVLQDAAENGSYTFEVTLVFAQWNEVP</sequence>
<dbReference type="Proteomes" id="UP000196694">
    <property type="component" value="Unassembled WGS sequence"/>
</dbReference>
<protein>
    <submittedName>
        <fullName evidence="1">Uncharacterized protein</fullName>
    </submittedName>
</protein>
<evidence type="ECO:0000313" key="1">
    <source>
        <dbReference type="EMBL" id="ALL01257.1"/>
    </source>
</evidence>
<keyword evidence="4" id="KW-1185">Reference proteome</keyword>
<dbReference type="RefSeq" id="WP_055409108.1">
    <property type="nucleotide sequence ID" value="NZ_CP013011.1"/>
</dbReference>
<dbReference type="GeneID" id="26099548"/>
<dbReference type="Proteomes" id="UP000058613">
    <property type="component" value="Chromosome"/>
</dbReference>
<dbReference type="KEGG" id="pdl:Pyrde_1209"/>
<dbReference type="AlphaFoldDB" id="A0A0N7JD56"/>
<dbReference type="EMBL" id="NCQP01000001">
    <property type="protein sequence ID" value="OWJ55669.1"/>
    <property type="molecule type" value="Genomic_DNA"/>
</dbReference>
<evidence type="ECO:0000313" key="4">
    <source>
        <dbReference type="Proteomes" id="UP000196694"/>
    </source>
</evidence>
<gene>
    <name evidence="2" type="ORF">Pdsh_02495</name>
    <name evidence="1" type="ORF">Pyrde_1209</name>
</gene>
<dbReference type="OrthoDB" id="17990at2157"/>
<evidence type="ECO:0000313" key="3">
    <source>
        <dbReference type="Proteomes" id="UP000058613"/>
    </source>
</evidence>
<dbReference type="STRING" id="1273541.Pyrde_1209"/>
<organism evidence="1 3">
    <name type="scientific">Pyrodictium delaneyi</name>
    <dbReference type="NCBI Taxonomy" id="1273541"/>
    <lineage>
        <taxon>Archaea</taxon>
        <taxon>Thermoproteota</taxon>
        <taxon>Thermoprotei</taxon>
        <taxon>Desulfurococcales</taxon>
        <taxon>Pyrodictiaceae</taxon>
        <taxon>Pyrodictium</taxon>
    </lineage>
</organism>
<reference evidence="1 3" key="1">
    <citation type="submission" date="2015-10" db="EMBL/GenBank/DDBJ databases">
        <title>Complete genome sequence of hyperthermophilic archaeon Pyrodictium delaneyi Su06.</title>
        <authorList>
            <person name="Jung J.-H."/>
            <person name="Lin J."/>
            <person name="Holden J.F."/>
            <person name="Park C.-S."/>
        </authorList>
    </citation>
    <scope>NUCLEOTIDE SEQUENCE [LARGE SCALE GENOMIC DNA]</scope>
    <source>
        <strain evidence="1 3">Su06</strain>
    </source>
</reference>
<evidence type="ECO:0000313" key="2">
    <source>
        <dbReference type="EMBL" id="OWJ55669.1"/>
    </source>
</evidence>